<feature type="repeat" description="ANK" evidence="3">
    <location>
        <begin position="1593"/>
        <end position="1625"/>
    </location>
</feature>
<dbReference type="InterPro" id="IPR056884">
    <property type="entry name" value="NPHP3-like_N"/>
</dbReference>
<feature type="repeat" description="ANK" evidence="3">
    <location>
        <begin position="1355"/>
        <end position="1387"/>
    </location>
</feature>
<dbReference type="Gene3D" id="3.40.50.1580">
    <property type="entry name" value="Nucleoside phosphorylase domain"/>
    <property type="match status" value="1"/>
</dbReference>
<dbReference type="InterPro" id="IPR054471">
    <property type="entry name" value="GPIID_WHD"/>
</dbReference>
<dbReference type="SUPFAM" id="SSF52540">
    <property type="entry name" value="P-loop containing nucleoside triphosphate hydrolases"/>
    <property type="match status" value="1"/>
</dbReference>
<dbReference type="InterPro" id="IPR035994">
    <property type="entry name" value="Nucleoside_phosphorylase_sf"/>
</dbReference>
<dbReference type="InterPro" id="IPR002110">
    <property type="entry name" value="Ankyrin_rpt"/>
</dbReference>
<dbReference type="InterPro" id="IPR036770">
    <property type="entry name" value="Ankyrin_rpt-contain_sf"/>
</dbReference>
<proteinExistence type="predicted"/>
<dbReference type="PROSITE" id="PS50297">
    <property type="entry name" value="ANK_REP_REGION"/>
    <property type="match status" value="22"/>
</dbReference>
<dbReference type="Pfam" id="PF24883">
    <property type="entry name" value="NPHP3_N"/>
    <property type="match status" value="1"/>
</dbReference>
<dbReference type="Gene3D" id="1.25.40.20">
    <property type="entry name" value="Ankyrin repeat-containing domain"/>
    <property type="match status" value="9"/>
</dbReference>
<dbReference type="PRINTS" id="PR01415">
    <property type="entry name" value="ANKYRIN"/>
</dbReference>
<feature type="repeat" description="ANK" evidence="3">
    <location>
        <begin position="1454"/>
        <end position="1486"/>
    </location>
</feature>
<feature type="repeat" description="ANK" evidence="3">
    <location>
        <begin position="915"/>
        <end position="947"/>
    </location>
</feature>
<dbReference type="GO" id="GO:0009116">
    <property type="term" value="P:nucleoside metabolic process"/>
    <property type="evidence" value="ECO:0007669"/>
    <property type="project" value="InterPro"/>
</dbReference>
<dbReference type="Pfam" id="PF12796">
    <property type="entry name" value="Ank_2"/>
    <property type="match status" value="8"/>
</dbReference>
<feature type="repeat" description="ANK" evidence="3">
    <location>
        <begin position="1084"/>
        <end position="1116"/>
    </location>
</feature>
<evidence type="ECO:0000259" key="5">
    <source>
        <dbReference type="Pfam" id="PF22939"/>
    </source>
</evidence>
<feature type="repeat" description="ANK" evidence="3">
    <location>
        <begin position="956"/>
        <end position="988"/>
    </location>
</feature>
<keyword evidence="2 3" id="KW-0040">ANK repeat</keyword>
<feature type="repeat" description="ANK" evidence="3">
    <location>
        <begin position="1321"/>
        <end position="1353"/>
    </location>
</feature>
<feature type="repeat" description="ANK" evidence="3">
    <location>
        <begin position="1389"/>
        <end position="1421"/>
    </location>
</feature>
<evidence type="ECO:0000256" key="2">
    <source>
        <dbReference type="ARBA" id="ARBA00023043"/>
    </source>
</evidence>
<dbReference type="PANTHER" id="PTHR24189">
    <property type="entry name" value="MYOTROPHIN"/>
    <property type="match status" value="1"/>
</dbReference>
<feature type="repeat" description="ANK" evidence="3">
    <location>
        <begin position="1626"/>
        <end position="1658"/>
    </location>
</feature>
<feature type="repeat" description="ANK" evidence="3">
    <location>
        <begin position="1657"/>
        <end position="1689"/>
    </location>
</feature>
<organism evidence="7 8">
    <name type="scientific">Fusarium tricinctum</name>
    <dbReference type="NCBI Taxonomy" id="61284"/>
    <lineage>
        <taxon>Eukaryota</taxon>
        <taxon>Fungi</taxon>
        <taxon>Dikarya</taxon>
        <taxon>Ascomycota</taxon>
        <taxon>Pezizomycotina</taxon>
        <taxon>Sordariomycetes</taxon>
        <taxon>Hypocreomycetidae</taxon>
        <taxon>Hypocreales</taxon>
        <taxon>Nectriaceae</taxon>
        <taxon>Fusarium</taxon>
        <taxon>Fusarium tricinctum species complex</taxon>
    </lineage>
</organism>
<evidence type="ECO:0000313" key="7">
    <source>
        <dbReference type="EMBL" id="KAH7230931.1"/>
    </source>
</evidence>
<evidence type="ECO:0000313" key="8">
    <source>
        <dbReference type="Proteomes" id="UP000813427"/>
    </source>
</evidence>
<feature type="repeat" description="ANK" evidence="3">
    <location>
        <begin position="1559"/>
        <end position="1591"/>
    </location>
</feature>
<feature type="repeat" description="ANK" evidence="3">
    <location>
        <begin position="1521"/>
        <end position="1553"/>
    </location>
</feature>
<feature type="repeat" description="ANK" evidence="3">
    <location>
        <begin position="1423"/>
        <end position="1455"/>
    </location>
</feature>
<dbReference type="Pfam" id="PF22939">
    <property type="entry name" value="WHD_GPIID"/>
    <property type="match status" value="1"/>
</dbReference>
<dbReference type="PANTHER" id="PTHR24189:SF50">
    <property type="entry name" value="ANKYRIN REPEAT AND SOCS BOX PROTEIN 2"/>
    <property type="match status" value="1"/>
</dbReference>
<dbReference type="PROSITE" id="PS50088">
    <property type="entry name" value="ANK_REPEAT"/>
    <property type="match status" value="23"/>
</dbReference>
<evidence type="ECO:0000256" key="3">
    <source>
        <dbReference type="PROSITE-ProRule" id="PRU00023"/>
    </source>
</evidence>
<name>A0A8K0RHC5_9HYPO</name>
<dbReference type="OrthoDB" id="1577640at2759"/>
<protein>
    <submittedName>
        <fullName evidence="7">Ankyrin repeat-containing domain protein</fullName>
    </submittedName>
</protein>
<dbReference type="SMART" id="SM00248">
    <property type="entry name" value="ANK"/>
    <property type="match status" value="25"/>
</dbReference>
<dbReference type="SUPFAM" id="SSF48403">
    <property type="entry name" value="Ankyrin repeat"/>
    <property type="match status" value="3"/>
</dbReference>
<evidence type="ECO:0000259" key="6">
    <source>
        <dbReference type="Pfam" id="PF24883"/>
    </source>
</evidence>
<feature type="repeat" description="ANK" evidence="3">
    <location>
        <begin position="1020"/>
        <end position="1052"/>
    </location>
</feature>
<evidence type="ECO:0000256" key="4">
    <source>
        <dbReference type="SAM" id="MobiDB-lite"/>
    </source>
</evidence>
<keyword evidence="1" id="KW-0677">Repeat</keyword>
<sequence>MSKRHRGTDTNEDPVSTGAKRRKEDRGSHSVELIHSDFTVGWLCALSKEQTAAKAMLDHIHPDLPKPSNDPNAYTLGSIGKHNIVIACLPEGEIGISSAATFATWMVSTFPSIKFGLMVGIGGGIPPKVRLGDVVVSTPENQYPGVVQWDLGKAREGGNFERTGSLNTPPALLRTALAKLKTHHEMAGSKIPEYLEELGQKWPRLAPKYLKSDSLEDVLFKPDYGHVSETTDHEAVSTSGGGDDEEKSCRFCDKTNAVKRRPRDMRVHCGLIASGNQVIKDAAFRDRLNKDLGGHVLCVEMEAAGLMKDFPCIVIRGICDYADSDKNKDWQEHAAAVAAAFAKELLQYIQPKDTEGEQPVKDILKYVHNDISATRKDITQIKSELVRREDLEILNWLTTVDYGPQQSDYLARRQPGTGQWLLASTEFQGWLATSKQTLFCPGIPGAGKTILTSIVVDDLGSRFRNDSKTGMAYIYCNFQRQNEQNIDHLLASVLKQLTLCQPSLPDSVKSLYDRHKTTRTRPSLYEIVGLLQSVAAMYSRVFLIVDALDECQASDRCRTRFLSELFDLQRRHGANILVTSRFIPEITERFEAGVSLEIRASTDDVARYLEDHIQDLPSIVQKDRQLQEEITMGISKAVDGVFLLAQLYLGLLADKLTLNDIRTAMKTFQKQGQELSQGQNVQVLARAYGQTMKRINGQMAGKKELALKVLSWITYAKRQLTTSELQHALGSKAGKSELNHGDLPHIRDMVSVCAGLVTVDEESNIMRLVHYTTQEYLVGTQEEWFPNSESAITTTCVTYLSFTLFKTGFCTTDHEFKERLQSNPFYDYAAHNWGHHARNDMTSNQEVISFLKSEDNVEASSQALIADKRYSYSSITSQRVPRKITGLHLAGYFGVSKATDTLLRFGYTPNLKDTCNRTPLWYAAKNGYEAVVEKLLTAGADVNAVGDDDDYDEIFGGQTALQVAAEGGHLAIVEKLLAVKADVNAAYGRTALEAAAGGGHLAVVEKLLAAGADVNAGGYYSRTALQAAAKRGHLAVVEKLLAAGADMNAAYGRTALEAAARGGYLAIVEKLLVAGADVNAADCHGWTALQVAAKRGHLAVVEKLLAAGADVNAAASSMTALQAAAEGGHLAIVEKLLAAGADVSAAASTFGRTALEAAAKGGHLAVVEKLLAAGADVNAASGYHDRTALQAAAEGGHLAIVEKLLAAGADVNAGGCYSRTALQEAAKGGHLAVVEKLLAAGADVNAAANIFGMTALEAAAGGGHLATVEKLLAVKADVNAASRRTALQAAARRGYLAIVEKLLVAGADVNAAGDGKDGKVGKQTALQAAARGGHLAVVKKLLAVNADVNAGGNYYSMTALQAAAEGGHLAIVEKLLAAGADVSAAASRFGRTALEAAAEGGHLAVVEKLLSAGADVSTAASSFGRAALEAAAEGGHLAVVEKLLAVGADVNAAYGRAALEAAAKGGHLAVVEKLLSAGADVSTAASSFSRAALEAAAKGGHLAVVEKLLAVGADVNAGGDYNRTALEAAAEGGHLAVVEKLLVAGADVNAAEVFDDVVIGHTALQVAAGGGYLTIVEKLLAAGADVNAAASFDVGTALQEAARGGCLAIVEKLLVAGADVNAADYHGWTALQVAAEGGHLATVEKLLAAGADVNAASRQTALQTAARRGYLAIVEKLLVAGADVNAAGDDEDGKVGKQTALQAAARGGHLEVTNRLKAAGALR</sequence>
<keyword evidence="8" id="KW-1185">Reference proteome</keyword>
<accession>A0A8K0RHC5</accession>
<dbReference type="InterPro" id="IPR050745">
    <property type="entry name" value="Multifunctional_regulatory"/>
</dbReference>
<gene>
    <name evidence="7" type="ORF">BKA59DRAFT_549951</name>
</gene>
<comment type="caution">
    <text evidence="7">The sequence shown here is derived from an EMBL/GenBank/DDBJ whole genome shotgun (WGS) entry which is preliminary data.</text>
</comment>
<dbReference type="Proteomes" id="UP000813427">
    <property type="component" value="Unassembled WGS sequence"/>
</dbReference>
<dbReference type="Pfam" id="PF00023">
    <property type="entry name" value="Ank"/>
    <property type="match status" value="3"/>
</dbReference>
<feature type="repeat" description="ANK" evidence="3">
    <location>
        <begin position="1282"/>
        <end position="1314"/>
    </location>
</feature>
<feature type="domain" description="GPI inositol-deacylase winged helix" evidence="5">
    <location>
        <begin position="699"/>
        <end position="780"/>
    </location>
</feature>
<feature type="repeat" description="ANK" evidence="3">
    <location>
        <begin position="1051"/>
        <end position="1083"/>
    </location>
</feature>
<feature type="region of interest" description="Disordered" evidence="4">
    <location>
        <begin position="1"/>
        <end position="28"/>
    </location>
</feature>
<feature type="repeat" description="ANK" evidence="3">
    <location>
        <begin position="1488"/>
        <end position="1520"/>
    </location>
</feature>
<feature type="domain" description="Nephrocystin 3-like N-terminal" evidence="6">
    <location>
        <begin position="416"/>
        <end position="581"/>
    </location>
</feature>
<dbReference type="Gene3D" id="3.40.50.300">
    <property type="entry name" value="P-loop containing nucleotide triphosphate hydrolases"/>
    <property type="match status" value="1"/>
</dbReference>
<feature type="repeat" description="ANK" evidence="3">
    <location>
        <begin position="1116"/>
        <end position="1148"/>
    </location>
</feature>
<dbReference type="InterPro" id="IPR027417">
    <property type="entry name" value="P-loop_NTPase"/>
</dbReference>
<feature type="repeat" description="ANK" evidence="3">
    <location>
        <begin position="1184"/>
        <end position="1216"/>
    </location>
</feature>
<dbReference type="EMBL" id="JAGPXF010000009">
    <property type="protein sequence ID" value="KAH7230931.1"/>
    <property type="molecule type" value="Genomic_DNA"/>
</dbReference>
<evidence type="ECO:0000256" key="1">
    <source>
        <dbReference type="ARBA" id="ARBA00022737"/>
    </source>
</evidence>
<feature type="repeat" description="ANK" evidence="3">
    <location>
        <begin position="987"/>
        <end position="1019"/>
    </location>
</feature>
<feature type="repeat" description="ANK" evidence="3">
    <location>
        <begin position="1150"/>
        <end position="1182"/>
    </location>
</feature>
<feature type="repeat" description="ANK" evidence="3">
    <location>
        <begin position="1217"/>
        <end position="1249"/>
    </location>
</feature>
<reference evidence="7" key="1">
    <citation type="journal article" date="2021" name="Nat. Commun.">
        <title>Genetic determinants of endophytism in the Arabidopsis root mycobiome.</title>
        <authorList>
            <person name="Mesny F."/>
            <person name="Miyauchi S."/>
            <person name="Thiergart T."/>
            <person name="Pickel B."/>
            <person name="Atanasova L."/>
            <person name="Karlsson M."/>
            <person name="Huettel B."/>
            <person name="Barry K.W."/>
            <person name="Haridas S."/>
            <person name="Chen C."/>
            <person name="Bauer D."/>
            <person name="Andreopoulos W."/>
            <person name="Pangilinan J."/>
            <person name="LaButti K."/>
            <person name="Riley R."/>
            <person name="Lipzen A."/>
            <person name="Clum A."/>
            <person name="Drula E."/>
            <person name="Henrissat B."/>
            <person name="Kohler A."/>
            <person name="Grigoriev I.V."/>
            <person name="Martin F.M."/>
            <person name="Hacquard S."/>
        </authorList>
    </citation>
    <scope>NUCLEOTIDE SEQUENCE</scope>
    <source>
        <strain evidence="7">MPI-SDFR-AT-0068</strain>
    </source>
</reference>
<dbReference type="SUPFAM" id="SSF53167">
    <property type="entry name" value="Purine and uridine phosphorylases"/>
    <property type="match status" value="1"/>
</dbReference>
<feature type="repeat" description="ANK" evidence="3">
    <location>
        <begin position="1251"/>
        <end position="1283"/>
    </location>
</feature>
<dbReference type="GO" id="GO:0003824">
    <property type="term" value="F:catalytic activity"/>
    <property type="evidence" value="ECO:0007669"/>
    <property type="project" value="InterPro"/>
</dbReference>